<dbReference type="Gene3D" id="3.40.50.2000">
    <property type="entry name" value="Glycogen Phosphorylase B"/>
    <property type="match status" value="1"/>
</dbReference>
<evidence type="ECO:0000313" key="12">
    <source>
        <dbReference type="Proteomes" id="UP000706333"/>
    </source>
</evidence>
<keyword evidence="12" id="KW-1185">Reference proteome</keyword>
<evidence type="ECO:0000313" key="11">
    <source>
        <dbReference type="EMBL" id="MBK5927621.1"/>
    </source>
</evidence>
<evidence type="ECO:0000259" key="10">
    <source>
        <dbReference type="Pfam" id="PF04413"/>
    </source>
</evidence>
<dbReference type="Proteomes" id="UP000706333">
    <property type="component" value="Unassembled WGS sequence"/>
</dbReference>
<comment type="similarity">
    <text evidence="8">Belongs to the glycosyltransferase group 1 family.</text>
</comment>
<dbReference type="GO" id="GO:0043842">
    <property type="term" value="F:Kdo transferase activity"/>
    <property type="evidence" value="ECO:0007669"/>
    <property type="project" value="UniProtKB-EC"/>
</dbReference>
<keyword evidence="8" id="KW-0448">Lipopolysaccharide biosynthesis</keyword>
<dbReference type="GO" id="GO:0009244">
    <property type="term" value="P:lipopolysaccharide core region biosynthetic process"/>
    <property type="evidence" value="ECO:0007669"/>
    <property type="project" value="UniProtKB-UniRule"/>
</dbReference>
<dbReference type="GO" id="GO:0009245">
    <property type="term" value="P:lipid A biosynthetic process"/>
    <property type="evidence" value="ECO:0007669"/>
    <property type="project" value="TreeGrafter"/>
</dbReference>
<comment type="function">
    <text evidence="1 8">Involved in lipopolysaccharide (LPS) biosynthesis. Catalyzes the transfer of 3-deoxy-D-manno-octulosonate (Kdo) residue(s) from CMP-Kdo to lipid IV(A), the tetraacyldisaccharide-1,4'-bisphosphate precursor of lipid A.</text>
</comment>
<dbReference type="InterPro" id="IPR039901">
    <property type="entry name" value="Kdotransferase"/>
</dbReference>
<accession>A0A934TLB4</accession>
<comment type="caution">
    <text evidence="11">The sequence shown here is derived from an EMBL/GenBank/DDBJ whole genome shotgun (WGS) entry which is preliminary data.</text>
</comment>
<gene>
    <name evidence="11" type="ORF">CCR87_09830</name>
</gene>
<feature type="region of interest" description="Disordered" evidence="9">
    <location>
        <begin position="398"/>
        <end position="473"/>
    </location>
</feature>
<dbReference type="InterPro" id="IPR038107">
    <property type="entry name" value="Glycos_transf_N_sf"/>
</dbReference>
<evidence type="ECO:0000256" key="8">
    <source>
        <dbReference type="RuleBase" id="RU365103"/>
    </source>
</evidence>
<evidence type="ECO:0000256" key="7">
    <source>
        <dbReference type="ARBA" id="ARBA00049183"/>
    </source>
</evidence>
<comment type="subcellular location">
    <subcellularLocation>
        <location evidence="8">Cell membrane</location>
    </subcellularLocation>
</comment>
<evidence type="ECO:0000256" key="3">
    <source>
        <dbReference type="ARBA" id="ARBA00012621"/>
    </source>
</evidence>
<reference evidence="11" key="1">
    <citation type="submission" date="2017-05" db="EMBL/GenBank/DDBJ databases">
        <authorList>
            <person name="Imhoff J.F."/>
            <person name="Rahn T."/>
            <person name="Kuenzel S."/>
            <person name="Neulinger S.C."/>
        </authorList>
    </citation>
    <scope>NUCLEOTIDE SEQUENCE</scope>
    <source>
        <strain evidence="11">LMG 28126</strain>
    </source>
</reference>
<dbReference type="Pfam" id="PF04413">
    <property type="entry name" value="Glycos_transf_N"/>
    <property type="match status" value="1"/>
</dbReference>
<name>A0A934TLB4_9RHOB</name>
<dbReference type="EMBL" id="NHSD01000264">
    <property type="protein sequence ID" value="MBK5927621.1"/>
    <property type="molecule type" value="Genomic_DNA"/>
</dbReference>
<organism evidence="11 12">
    <name type="scientific">Rhodobaculum claviforme</name>
    <dbReference type="NCBI Taxonomy" id="1549854"/>
    <lineage>
        <taxon>Bacteria</taxon>
        <taxon>Pseudomonadati</taxon>
        <taxon>Pseudomonadota</taxon>
        <taxon>Alphaproteobacteria</taxon>
        <taxon>Rhodobacterales</taxon>
        <taxon>Paracoccaceae</taxon>
        <taxon>Rhodobaculum</taxon>
    </lineage>
</organism>
<protein>
    <recommendedName>
        <fullName evidence="4 8">3-deoxy-D-manno-octulosonic acid transferase</fullName>
        <shortName evidence="8">Kdo transferase</shortName>
        <ecNumber evidence="3 8">2.4.99.12</ecNumber>
    </recommendedName>
    <alternativeName>
        <fullName evidence="6 8">Lipid IV(A) 3-deoxy-D-manno-octulosonic acid transferase</fullName>
    </alternativeName>
</protein>
<keyword evidence="5 8" id="KW-0808">Transferase</keyword>
<evidence type="ECO:0000256" key="4">
    <source>
        <dbReference type="ARBA" id="ARBA00019077"/>
    </source>
</evidence>
<evidence type="ECO:0000256" key="5">
    <source>
        <dbReference type="ARBA" id="ARBA00022679"/>
    </source>
</evidence>
<reference evidence="11" key="2">
    <citation type="journal article" date="2020" name="Microorganisms">
        <title>Osmotic Adaptation and Compatible Solute Biosynthesis of Phototrophic Bacteria as Revealed from Genome Analyses.</title>
        <authorList>
            <person name="Imhoff J.F."/>
            <person name="Rahn T."/>
            <person name="Kunzel S."/>
            <person name="Keller A."/>
            <person name="Neulinger S.C."/>
        </authorList>
    </citation>
    <scope>NUCLEOTIDE SEQUENCE</scope>
    <source>
        <strain evidence="11">LMG 28126</strain>
    </source>
</reference>
<evidence type="ECO:0000256" key="9">
    <source>
        <dbReference type="SAM" id="MobiDB-lite"/>
    </source>
</evidence>
<dbReference type="AlphaFoldDB" id="A0A934TLB4"/>
<feature type="compositionally biased region" description="Basic residues" evidence="9">
    <location>
        <begin position="442"/>
        <end position="473"/>
    </location>
</feature>
<keyword evidence="8" id="KW-1003">Cell membrane</keyword>
<keyword evidence="8" id="KW-0472">Membrane</keyword>
<proteinExistence type="inferred from homology"/>
<evidence type="ECO:0000256" key="1">
    <source>
        <dbReference type="ARBA" id="ARBA00003394"/>
    </source>
</evidence>
<dbReference type="Gene3D" id="3.40.50.11720">
    <property type="entry name" value="3-Deoxy-D-manno-octulosonic-acid transferase, N-terminal domain"/>
    <property type="match status" value="1"/>
</dbReference>
<dbReference type="GO" id="GO:0005886">
    <property type="term" value="C:plasma membrane"/>
    <property type="evidence" value="ECO:0007669"/>
    <property type="project" value="UniProtKB-SubCell"/>
</dbReference>
<dbReference type="InterPro" id="IPR007507">
    <property type="entry name" value="Glycos_transf_N"/>
</dbReference>
<comment type="catalytic activity">
    <reaction evidence="7 8">
        <text>lipid IVA (E. coli) + CMP-3-deoxy-beta-D-manno-octulosonate = alpha-Kdo-(2-&gt;6)-lipid IVA (E. coli) + CMP + H(+)</text>
        <dbReference type="Rhea" id="RHEA:28066"/>
        <dbReference type="ChEBI" id="CHEBI:15378"/>
        <dbReference type="ChEBI" id="CHEBI:58603"/>
        <dbReference type="ChEBI" id="CHEBI:60364"/>
        <dbReference type="ChEBI" id="CHEBI:60377"/>
        <dbReference type="ChEBI" id="CHEBI:85987"/>
        <dbReference type="EC" id="2.4.99.12"/>
    </reaction>
</comment>
<dbReference type="EC" id="2.4.99.12" evidence="3 8"/>
<feature type="domain" description="3-deoxy-D-manno-octulosonic-acid transferase N-terminal" evidence="10">
    <location>
        <begin position="59"/>
        <end position="222"/>
    </location>
</feature>
<comment type="pathway">
    <text evidence="2 8">Bacterial outer membrane biogenesis; LPS core biosynthesis.</text>
</comment>
<evidence type="ECO:0000256" key="2">
    <source>
        <dbReference type="ARBA" id="ARBA00004713"/>
    </source>
</evidence>
<sequence>MAPEPRRTGARVIPPNDPHATRAGTTVGTMDRALALTLYLAGAGARRPDGMGAAVPPPPPGRPLVWLHAPQPGVDDLGDLRGLGTLAARLGGARRGLGLILTHGSAAPVRTGRTPQGLAVHPARDHDLAWARAAFAAWDPGALVLGPGPLPPALIAAAREAGRPVFVVAGRMPGVATRWRSLPGLQRALLRQPERILVRDAACARAYRRAGARPERIEQIGPLALLPGPLPHTAAERTALARRFGARPLWLAACVPPDEEAAVLAAQRIAQRLAHRLLLVLVPTDPARGPALAEAAAAEGLRAVRRAAEEEPDDDTHLYIADTEGELGLWYRLAPVTFFGGTLSGTDSCDPLEAAALGSAVVHGPAPVVATSQPARPTRAVAACAGAAGRALCRGNRASAGAGARDGPSRGRAGDLRGQPGRGRRGQDPHRHRPDRGAVGARHPRPCRQPRPRRHHPRPAARGRAPPPRRGRG</sequence>
<dbReference type="PANTHER" id="PTHR42755:SF1">
    <property type="entry name" value="3-DEOXY-D-MANNO-OCTULOSONIC ACID TRANSFERASE, MITOCHONDRIAL-RELATED"/>
    <property type="match status" value="1"/>
</dbReference>
<evidence type="ECO:0000256" key="6">
    <source>
        <dbReference type="ARBA" id="ARBA00031445"/>
    </source>
</evidence>
<feature type="region of interest" description="Disordered" evidence="9">
    <location>
        <begin position="1"/>
        <end position="26"/>
    </location>
</feature>
<dbReference type="PANTHER" id="PTHR42755">
    <property type="entry name" value="3-DEOXY-MANNO-OCTULOSONATE CYTIDYLYLTRANSFERASE"/>
    <property type="match status" value="1"/>
</dbReference>